<evidence type="ECO:0000313" key="2">
    <source>
        <dbReference type="Proteomes" id="UP000016660"/>
    </source>
</evidence>
<dbReference type="EMBL" id="AWUY01000065">
    <property type="protein sequence ID" value="ERJ78800.1"/>
    <property type="molecule type" value="Genomic_DNA"/>
</dbReference>
<proteinExistence type="predicted"/>
<organism evidence="1 2">
    <name type="scientific">Prevotella disiens JCM 6334 = ATCC 29426</name>
    <dbReference type="NCBI Taxonomy" id="1235811"/>
    <lineage>
        <taxon>Bacteria</taxon>
        <taxon>Pseudomonadati</taxon>
        <taxon>Bacteroidota</taxon>
        <taxon>Bacteroidia</taxon>
        <taxon>Bacteroidales</taxon>
        <taxon>Prevotellaceae</taxon>
        <taxon>Prevotella</taxon>
    </lineage>
</organism>
<gene>
    <name evidence="1" type="ORF">HMPREF0653_00803</name>
</gene>
<protein>
    <submittedName>
        <fullName evidence="1">Uncharacterized protein</fullName>
    </submittedName>
</protein>
<reference evidence="1 2" key="1">
    <citation type="submission" date="2013-06" db="EMBL/GenBank/DDBJ databases">
        <authorList>
            <person name="Weinstock G."/>
            <person name="Sodergren E."/>
            <person name="Lobos E.A."/>
            <person name="Fulton L."/>
            <person name="Fulton R."/>
            <person name="Courtney L."/>
            <person name="Fronick C."/>
            <person name="O'Laughlin M."/>
            <person name="Godfrey J."/>
            <person name="Wilson R.M."/>
            <person name="Miner T."/>
            <person name="Farmer C."/>
            <person name="Delehaunty K."/>
            <person name="Cordes M."/>
            <person name="Minx P."/>
            <person name="Tomlinson C."/>
            <person name="Chen J."/>
            <person name="Wollam A."/>
            <person name="Pepin K.H."/>
            <person name="Bhonagiri V."/>
            <person name="Zhang X."/>
            <person name="Warren W."/>
            <person name="Mitreva M."/>
            <person name="Mardis E.R."/>
            <person name="Wilson R.K."/>
        </authorList>
    </citation>
    <scope>NUCLEOTIDE SEQUENCE [LARGE SCALE GENOMIC DNA]</scope>
    <source>
        <strain evidence="1 2">ATCC 29426</strain>
    </source>
</reference>
<comment type="caution">
    <text evidence="1">The sequence shown here is derived from an EMBL/GenBank/DDBJ whole genome shotgun (WGS) entry which is preliminary data.</text>
</comment>
<dbReference type="Proteomes" id="UP000016660">
    <property type="component" value="Unassembled WGS sequence"/>
</dbReference>
<name>A0ABN0NTW3_9BACT</name>
<evidence type="ECO:0000313" key="1">
    <source>
        <dbReference type="EMBL" id="ERJ78800.1"/>
    </source>
</evidence>
<accession>A0ABN0NTW3</accession>
<sequence length="50" mass="5564">MIESLSNRISAFQNFPTNGHTKIENKIHIHKVTAGCSLKNKELNAMKGVI</sequence>
<keyword evidence="2" id="KW-1185">Reference proteome</keyword>